<keyword evidence="2" id="KW-0812">Transmembrane</keyword>
<dbReference type="GO" id="GO:0004722">
    <property type="term" value="F:protein serine/threonine phosphatase activity"/>
    <property type="evidence" value="ECO:0007669"/>
    <property type="project" value="InterPro"/>
</dbReference>
<accession>F4PN14</accession>
<feature type="region of interest" description="Disordered" evidence="1">
    <location>
        <begin position="86"/>
        <end position="149"/>
    </location>
</feature>
<feature type="region of interest" description="Disordered" evidence="1">
    <location>
        <begin position="701"/>
        <end position="762"/>
    </location>
</feature>
<feature type="domain" description="PPM-type phosphatase" evidence="3">
    <location>
        <begin position="394"/>
        <end position="695"/>
    </location>
</feature>
<dbReference type="PANTHER" id="PTHR47992">
    <property type="entry name" value="PROTEIN PHOSPHATASE"/>
    <property type="match status" value="1"/>
</dbReference>
<organism evidence="4 5">
    <name type="scientific">Cavenderia fasciculata</name>
    <name type="common">Slime mold</name>
    <name type="synonym">Dictyostelium fasciculatum</name>
    <dbReference type="NCBI Taxonomy" id="261658"/>
    <lineage>
        <taxon>Eukaryota</taxon>
        <taxon>Amoebozoa</taxon>
        <taxon>Evosea</taxon>
        <taxon>Eumycetozoa</taxon>
        <taxon>Dictyostelia</taxon>
        <taxon>Acytosteliales</taxon>
        <taxon>Cavenderiaceae</taxon>
        <taxon>Cavenderia</taxon>
    </lineage>
</organism>
<name>F4PN14_CACFS</name>
<evidence type="ECO:0000256" key="1">
    <source>
        <dbReference type="SAM" id="MobiDB-lite"/>
    </source>
</evidence>
<dbReference type="SMART" id="SM00332">
    <property type="entry name" value="PP2Cc"/>
    <property type="match status" value="1"/>
</dbReference>
<dbReference type="InterPro" id="IPR015655">
    <property type="entry name" value="PP2C"/>
</dbReference>
<reference evidence="5" key="1">
    <citation type="journal article" date="2011" name="Genome Res.">
        <title>Phylogeny-wide analysis of social amoeba genomes highlights ancient origins for complex intercellular communication.</title>
        <authorList>
            <person name="Heidel A.J."/>
            <person name="Lawal H.M."/>
            <person name="Felder M."/>
            <person name="Schilde C."/>
            <person name="Helps N.R."/>
            <person name="Tunggal B."/>
            <person name="Rivero F."/>
            <person name="John U."/>
            <person name="Schleicher M."/>
            <person name="Eichinger L."/>
            <person name="Platzer M."/>
            <person name="Noegel A.A."/>
            <person name="Schaap P."/>
            <person name="Gloeckner G."/>
        </authorList>
    </citation>
    <scope>NUCLEOTIDE SEQUENCE [LARGE SCALE GENOMIC DNA]</scope>
    <source>
        <strain evidence="5">SH3</strain>
    </source>
</reference>
<keyword evidence="5" id="KW-1185">Reference proteome</keyword>
<evidence type="ECO:0000259" key="3">
    <source>
        <dbReference type="PROSITE" id="PS51746"/>
    </source>
</evidence>
<feature type="compositionally biased region" description="Acidic residues" evidence="1">
    <location>
        <begin position="253"/>
        <end position="265"/>
    </location>
</feature>
<feature type="transmembrane region" description="Helical" evidence="2">
    <location>
        <begin position="780"/>
        <end position="798"/>
    </location>
</feature>
<evidence type="ECO:0000313" key="5">
    <source>
        <dbReference type="Proteomes" id="UP000007797"/>
    </source>
</evidence>
<feature type="compositionally biased region" description="Low complexity" evidence="1">
    <location>
        <begin position="725"/>
        <end position="736"/>
    </location>
</feature>
<dbReference type="RefSeq" id="XP_004360758.1">
    <property type="nucleotide sequence ID" value="XM_004360701.1"/>
</dbReference>
<dbReference type="KEGG" id="dfa:DFA_05037"/>
<dbReference type="OrthoDB" id="343114at2759"/>
<dbReference type="Proteomes" id="UP000007797">
    <property type="component" value="Unassembled WGS sequence"/>
</dbReference>
<feature type="compositionally biased region" description="Basic residues" evidence="1">
    <location>
        <begin position="133"/>
        <end position="147"/>
    </location>
</feature>
<feature type="compositionally biased region" description="Basic and acidic residues" evidence="1">
    <location>
        <begin position="701"/>
        <end position="713"/>
    </location>
</feature>
<dbReference type="GeneID" id="14875505"/>
<dbReference type="OMA" id="ARCYEIN"/>
<dbReference type="InterPro" id="IPR036457">
    <property type="entry name" value="PPM-type-like_dom_sf"/>
</dbReference>
<proteinExistence type="predicted"/>
<keyword evidence="2" id="KW-0472">Membrane</keyword>
<feature type="compositionally biased region" description="Acidic residues" evidence="1">
    <location>
        <begin position="332"/>
        <end position="365"/>
    </location>
</feature>
<feature type="region of interest" description="Disordered" evidence="1">
    <location>
        <begin position="210"/>
        <end position="265"/>
    </location>
</feature>
<sequence>MYCWTDINREIIQTINSTATMTTMKKMTAASSGDDTKSCLNNNNSSNRMTIFLKFQQENTDNNNNNNIQQDFEEEEELVDILLSQSSSSDEADDEKEEDRTFGAADQSINTNTNTNINTNTMANNNNAASITSKKKKKSTTVKKKPPTKTTTIRAIVSPKKLSTIASKNDTTIAAAPATTTTTTKEIKKKITKTIPTVVAKKTRSSTVSSRLATTTTTTTATTTTPIVSGITTPKSKPLNNKKQKRSPLLSESSDDDDDDDEDDDDYIRKRQLLMYSHLNRSAVTEQQQDNDLEMKDVDSCATTNTTMDQKNGGLVEQKSYSVNFKNESFDDSDLDIDFPSTEEVEDDDDSDEDFNNSSDDDEADEKAVRIVNKLILQAKLNKKAAATKKQPKSFGSTSLLGARPENQDCAFHKQIINNGQNNNNNKNKNNNNNNNNNNTRIFGVLDGHGDKGEVVSVMAKSIISNYLHLNLNNNNTKQDDNGLQKCIIDSFEMANKKLIEYGQVNGIDNGTTATVAVVDETTGKCMVGWSGDSMALIVRYNEQASFWDQVEALTHDHRPEMAEERDRIEKCTGRLTFKYNSWRIVPKQNDFTEEELVRKRLALNTSRSLGHYILSRYGVSAIPSFATATLHNGDYLIVASDGLTNAVNYQTLPNLISSSSSSNHPQKMSAELCRIAVRAAGKASDNVTISCYQFQSDSPTIHDHPQKDHEHLLSPSSPLPCTPPASLSTTTTTTETTKKQSKPKAKRGKKNWSSSSPSKTKVLSPSSLLLFIKMKYNSIIQSILFLIVVIITVARCYEINFSYNSGVIVLWSQDEYTISSDPYTYPAQYTIQTSGSIGFKLLNYKYGVECGLNCLYSLCDQSVSFSLYFGQGSYYTGKLQCLQTDGCNSQTNIVSPSFQQNYSTNYSWSDPCLYIPKFQINVSPN</sequence>
<gene>
    <name evidence="4" type="ORF">DFA_05037</name>
</gene>
<keyword evidence="2" id="KW-1133">Transmembrane helix</keyword>
<feature type="region of interest" description="Disordered" evidence="1">
    <location>
        <begin position="332"/>
        <end position="366"/>
    </location>
</feature>
<dbReference type="PROSITE" id="PS51746">
    <property type="entry name" value="PPM_2"/>
    <property type="match status" value="1"/>
</dbReference>
<dbReference type="InterPro" id="IPR001932">
    <property type="entry name" value="PPM-type_phosphatase-like_dom"/>
</dbReference>
<protein>
    <submittedName>
        <fullName evidence="4">Protein phosphatase 2C</fullName>
    </submittedName>
</protein>
<evidence type="ECO:0000313" key="4">
    <source>
        <dbReference type="EMBL" id="EGG22907.1"/>
    </source>
</evidence>
<dbReference type="Pfam" id="PF00481">
    <property type="entry name" value="PP2C"/>
    <property type="match status" value="1"/>
</dbReference>
<feature type="region of interest" description="Disordered" evidence="1">
    <location>
        <begin position="418"/>
        <end position="438"/>
    </location>
</feature>
<dbReference type="EMBL" id="GL883008">
    <property type="protein sequence ID" value="EGG22907.1"/>
    <property type="molecule type" value="Genomic_DNA"/>
</dbReference>
<dbReference type="AlphaFoldDB" id="F4PN14"/>
<dbReference type="STRING" id="1054147.F4PN14"/>
<dbReference type="CDD" id="cd00143">
    <property type="entry name" value="PP2Cc"/>
    <property type="match status" value="1"/>
</dbReference>
<dbReference type="Gene3D" id="3.60.40.10">
    <property type="entry name" value="PPM-type phosphatase domain"/>
    <property type="match status" value="1"/>
</dbReference>
<feature type="compositionally biased region" description="Basic residues" evidence="1">
    <location>
        <begin position="740"/>
        <end position="751"/>
    </location>
</feature>
<feature type="compositionally biased region" description="Low complexity" evidence="1">
    <location>
        <begin position="210"/>
        <end position="234"/>
    </location>
</feature>
<dbReference type="SUPFAM" id="SSF81606">
    <property type="entry name" value="PP2C-like"/>
    <property type="match status" value="1"/>
</dbReference>
<feature type="compositionally biased region" description="Low complexity" evidence="1">
    <location>
        <begin position="108"/>
        <end position="132"/>
    </location>
</feature>
<evidence type="ECO:0000256" key="2">
    <source>
        <dbReference type="SAM" id="Phobius"/>
    </source>
</evidence>